<protein>
    <recommendedName>
        <fullName evidence="2">NadR/Ttd14 AAA domain-containing protein</fullName>
    </recommendedName>
</protein>
<sequence length="156" mass="18342">MHGVNAELITEFAKDLTWEERFKTLEDQRYVWGKQQHRMWRVKDHVDVMVTDSPTLLGLIYGKNNPVCFSELILESFNEFDNTNYFLIRLKEFNPKGRNQNEEKSKRLDKEIAAMLAENNIKFEAVAGDYSGVNDIARQVLRRLGKKMEISLNRED</sequence>
<evidence type="ECO:0008006" key="2">
    <source>
        <dbReference type="Google" id="ProtNLM"/>
    </source>
</evidence>
<feature type="non-terminal residue" evidence="1">
    <location>
        <position position="1"/>
    </location>
</feature>
<proteinExistence type="predicted"/>
<dbReference type="EMBL" id="LAZR01023435">
    <property type="protein sequence ID" value="KKL78504.1"/>
    <property type="molecule type" value="Genomic_DNA"/>
</dbReference>
<dbReference type="AlphaFoldDB" id="A0A0F9EWS9"/>
<evidence type="ECO:0000313" key="1">
    <source>
        <dbReference type="EMBL" id="KKL78504.1"/>
    </source>
</evidence>
<accession>A0A0F9EWS9</accession>
<gene>
    <name evidence="1" type="ORF">LCGC14_2024210</name>
</gene>
<reference evidence="1" key="1">
    <citation type="journal article" date="2015" name="Nature">
        <title>Complex archaea that bridge the gap between prokaryotes and eukaryotes.</title>
        <authorList>
            <person name="Spang A."/>
            <person name="Saw J.H."/>
            <person name="Jorgensen S.L."/>
            <person name="Zaremba-Niedzwiedzka K."/>
            <person name="Martijn J."/>
            <person name="Lind A.E."/>
            <person name="van Eijk R."/>
            <person name="Schleper C."/>
            <person name="Guy L."/>
            <person name="Ettema T.J."/>
        </authorList>
    </citation>
    <scope>NUCLEOTIDE SEQUENCE</scope>
</reference>
<comment type="caution">
    <text evidence="1">The sequence shown here is derived from an EMBL/GenBank/DDBJ whole genome shotgun (WGS) entry which is preliminary data.</text>
</comment>
<name>A0A0F9EWS9_9ZZZZ</name>
<organism evidence="1">
    <name type="scientific">marine sediment metagenome</name>
    <dbReference type="NCBI Taxonomy" id="412755"/>
    <lineage>
        <taxon>unclassified sequences</taxon>
        <taxon>metagenomes</taxon>
        <taxon>ecological metagenomes</taxon>
    </lineage>
</organism>